<feature type="transmembrane region" description="Helical" evidence="6">
    <location>
        <begin position="424"/>
        <end position="446"/>
    </location>
</feature>
<gene>
    <name evidence="9" type="ORF">QNI16_11030</name>
</gene>
<feature type="domain" description="ComEC/Rec2-related protein" evidence="7">
    <location>
        <begin position="236"/>
        <end position="503"/>
    </location>
</feature>
<comment type="subcellular location">
    <subcellularLocation>
        <location evidence="1">Cell membrane</location>
        <topology evidence="1">Multi-pass membrane protein</topology>
    </subcellularLocation>
</comment>
<evidence type="ECO:0000313" key="9">
    <source>
        <dbReference type="EMBL" id="MDJ1481017.1"/>
    </source>
</evidence>
<dbReference type="NCBIfam" id="TIGR00360">
    <property type="entry name" value="ComEC_N-term"/>
    <property type="match status" value="1"/>
</dbReference>
<comment type="caution">
    <text evidence="9">The sequence shown here is derived from an EMBL/GenBank/DDBJ whole genome shotgun (WGS) entry which is preliminary data.</text>
</comment>
<evidence type="ECO:0000256" key="1">
    <source>
        <dbReference type="ARBA" id="ARBA00004651"/>
    </source>
</evidence>
<evidence type="ECO:0000256" key="5">
    <source>
        <dbReference type="ARBA" id="ARBA00023136"/>
    </source>
</evidence>
<keyword evidence="5 6" id="KW-0472">Membrane</keyword>
<evidence type="ECO:0000313" key="10">
    <source>
        <dbReference type="Proteomes" id="UP001241110"/>
    </source>
</evidence>
<sequence length="698" mass="80295">MFRWTPYVFIRFTIFLLAGIVLYRAFPNIPLLVVVSVFSVSFVGYLILWLIQQRRKVRMSLWFGLLAFVVTSAFGWLCTYEQTDTNHPNHISHLSEVTYYTGKVVSEVQSKAKNYRTVVEIEQVVSDKKLIPATGKVLIYTPKDAPVPLYGDKLIIYGAPLPVQPPPNPDEFDYKKYLALQQIYHQQFVKKGKFIVYEHTAGNAVIFASLQGRAWADTIFRKYITAENEYAIISGLVLGLRSGLNDELKGAYAAAGAMHILAVSGAHVILIFQLILLVLGRIKKVRYGNWFFAIIALVLLWFYAFITGLSASVLRSVVMFSLVILGEALRREGTLFNTLGFSAFILLCYDPYLLQDVGFQLSYLAVAGIIYLYPRIYAWFEFETTWVDKLWQSVCVSIAAQIAVLPLSLFYFHQFPTYFLVANMLMIPVSVGVLYGGLSLLVVFWIPYLSDVVGFILKWLTWLMNQIAFWTEQTPGALMQGSYLELWELSVLYVLMFLVLWFLYVPKLRVWSVVLILLLCLTVNQAYNTINCRKQQFVAVYAIPGHSALDIVDYKRHVFIADSALSQNKSQISYHLQNHWTRRQILDVRSMVFSNMDSTILAIYQNKQFSLFTWHGKRFCILHQPLNLQLFQRQKFDYLIIQNNSLKNVKKFPVQSFATVILDASNRYYLSKRLSNELRMQKIICHNVNEQGAFTLTL</sequence>
<feature type="transmembrane region" description="Helical" evidence="6">
    <location>
        <begin position="361"/>
        <end position="378"/>
    </location>
</feature>
<dbReference type="Pfam" id="PF03772">
    <property type="entry name" value="Competence"/>
    <property type="match status" value="1"/>
</dbReference>
<proteinExistence type="predicted"/>
<reference evidence="9" key="1">
    <citation type="submission" date="2023-05" db="EMBL/GenBank/DDBJ databases">
        <authorList>
            <person name="Zhang X."/>
        </authorList>
    </citation>
    <scope>NUCLEOTIDE SEQUENCE</scope>
    <source>
        <strain evidence="9">YF14B1</strain>
    </source>
</reference>
<feature type="transmembrane region" description="Helical" evidence="6">
    <location>
        <begin position="7"/>
        <end position="26"/>
    </location>
</feature>
<keyword evidence="2" id="KW-1003">Cell membrane</keyword>
<feature type="transmembrane region" description="Helical" evidence="6">
    <location>
        <begin position="483"/>
        <end position="504"/>
    </location>
</feature>
<feature type="transmembrane region" description="Helical" evidence="6">
    <location>
        <begin position="291"/>
        <end position="314"/>
    </location>
</feature>
<feature type="transmembrane region" description="Helical" evidence="6">
    <location>
        <begin position="32"/>
        <end position="51"/>
    </location>
</feature>
<feature type="transmembrane region" description="Helical" evidence="6">
    <location>
        <begin position="390"/>
        <end position="412"/>
    </location>
</feature>
<evidence type="ECO:0000256" key="3">
    <source>
        <dbReference type="ARBA" id="ARBA00022692"/>
    </source>
</evidence>
<dbReference type="InterPro" id="IPR025405">
    <property type="entry name" value="DUF4131"/>
</dbReference>
<evidence type="ECO:0000259" key="8">
    <source>
        <dbReference type="Pfam" id="PF13567"/>
    </source>
</evidence>
<dbReference type="InterPro" id="IPR052159">
    <property type="entry name" value="Competence_DNA_uptake"/>
</dbReference>
<dbReference type="PANTHER" id="PTHR30619">
    <property type="entry name" value="DNA INTERNALIZATION/COMPETENCE PROTEIN COMEC/REC2"/>
    <property type="match status" value="1"/>
</dbReference>
<keyword evidence="4 6" id="KW-1133">Transmembrane helix</keyword>
<feature type="transmembrane region" description="Helical" evidence="6">
    <location>
        <begin position="251"/>
        <end position="279"/>
    </location>
</feature>
<dbReference type="GO" id="GO:0005886">
    <property type="term" value="C:plasma membrane"/>
    <property type="evidence" value="ECO:0007669"/>
    <property type="project" value="UniProtKB-SubCell"/>
</dbReference>
<feature type="transmembrane region" description="Helical" evidence="6">
    <location>
        <begin position="452"/>
        <end position="471"/>
    </location>
</feature>
<keyword evidence="3 6" id="KW-0812">Transmembrane</keyword>
<dbReference type="EMBL" id="JASJOS010000004">
    <property type="protein sequence ID" value="MDJ1481017.1"/>
    <property type="molecule type" value="Genomic_DNA"/>
</dbReference>
<dbReference type="Proteomes" id="UP001241110">
    <property type="component" value="Unassembled WGS sequence"/>
</dbReference>
<accession>A0AAE3QKG0</accession>
<dbReference type="InterPro" id="IPR004477">
    <property type="entry name" value="ComEC_N"/>
</dbReference>
<evidence type="ECO:0000256" key="6">
    <source>
        <dbReference type="SAM" id="Phobius"/>
    </source>
</evidence>
<feature type="transmembrane region" description="Helical" evidence="6">
    <location>
        <begin position="334"/>
        <end position="354"/>
    </location>
</feature>
<organism evidence="9 10">
    <name type="scientific">Xanthocytophaga flava</name>
    <dbReference type="NCBI Taxonomy" id="3048013"/>
    <lineage>
        <taxon>Bacteria</taxon>
        <taxon>Pseudomonadati</taxon>
        <taxon>Bacteroidota</taxon>
        <taxon>Cytophagia</taxon>
        <taxon>Cytophagales</taxon>
        <taxon>Rhodocytophagaceae</taxon>
        <taxon>Xanthocytophaga</taxon>
    </lineage>
</organism>
<dbReference type="Pfam" id="PF13567">
    <property type="entry name" value="DUF4131"/>
    <property type="match status" value="1"/>
</dbReference>
<feature type="domain" description="DUF4131" evidence="8">
    <location>
        <begin position="29"/>
        <end position="193"/>
    </location>
</feature>
<protein>
    <submittedName>
        <fullName evidence="9">ComEC/Rec2 family competence protein</fullName>
    </submittedName>
</protein>
<feature type="transmembrane region" description="Helical" evidence="6">
    <location>
        <begin position="60"/>
        <end position="77"/>
    </location>
</feature>
<evidence type="ECO:0000256" key="2">
    <source>
        <dbReference type="ARBA" id="ARBA00022475"/>
    </source>
</evidence>
<feature type="transmembrane region" description="Helical" evidence="6">
    <location>
        <begin position="510"/>
        <end position="527"/>
    </location>
</feature>
<name>A0AAE3QKG0_9BACT</name>
<evidence type="ECO:0000259" key="7">
    <source>
        <dbReference type="Pfam" id="PF03772"/>
    </source>
</evidence>
<dbReference type="PANTHER" id="PTHR30619:SF1">
    <property type="entry name" value="RECOMBINATION PROTEIN 2"/>
    <property type="match status" value="1"/>
</dbReference>
<dbReference type="AlphaFoldDB" id="A0AAE3QKG0"/>
<evidence type="ECO:0000256" key="4">
    <source>
        <dbReference type="ARBA" id="ARBA00022989"/>
    </source>
</evidence>
<dbReference type="RefSeq" id="WP_313978267.1">
    <property type="nucleotide sequence ID" value="NZ_JASJOS010000004.1"/>
</dbReference>